<name>A0A6C0E3S9_9ZZZZ</name>
<organism evidence="3">
    <name type="scientific">viral metagenome</name>
    <dbReference type="NCBI Taxonomy" id="1070528"/>
    <lineage>
        <taxon>unclassified sequences</taxon>
        <taxon>metagenomes</taxon>
        <taxon>organismal metagenomes</taxon>
    </lineage>
</organism>
<dbReference type="AlphaFoldDB" id="A0A6C0E3S9"/>
<evidence type="ECO:0000259" key="1">
    <source>
        <dbReference type="Pfam" id="PF04451"/>
    </source>
</evidence>
<dbReference type="Gene3D" id="2.70.9.10">
    <property type="entry name" value="Adenovirus Type 2 Hexon, domain 4"/>
    <property type="match status" value="2"/>
</dbReference>
<dbReference type="EMBL" id="MN739701">
    <property type="protein sequence ID" value="QHT22055.1"/>
    <property type="molecule type" value="Genomic_DNA"/>
</dbReference>
<dbReference type="InterPro" id="IPR007542">
    <property type="entry name" value="MCP_C"/>
</dbReference>
<feature type="domain" description="Major capsid protein N-terminal" evidence="2">
    <location>
        <begin position="269"/>
        <end position="449"/>
    </location>
</feature>
<dbReference type="Pfam" id="PF16903">
    <property type="entry name" value="Capsid_N"/>
    <property type="match status" value="2"/>
</dbReference>
<evidence type="ECO:0008006" key="4">
    <source>
        <dbReference type="Google" id="ProtNLM"/>
    </source>
</evidence>
<dbReference type="Gene3D" id="2.70.9.20">
    <property type="entry name" value="Major capsid protein Vp54"/>
    <property type="match status" value="1"/>
</dbReference>
<proteinExistence type="predicted"/>
<sequence length="712" mass="83136">MAGGLINLASYAVKDIFLTGNPQISFYKSVYRRYTHFAMESIILNFDKAVKFGEYTQIVVPKNGDLIHKSYLHITLPQINITKKDVGINTSYLTNYLLSNSLNTYNEICNVYMLVNTNIYKIIYADTNAINVSWANMKTNITNYYNGTLIIPPASTPPTILTYPGTNRTGTFTISSIITYFRNIITDYDDVDLYYIFTNFDTNIKPQMFIDLTVQHPSMSEIDKDNIIKKYFFDYVASKGIKNCIKLQDEYYEKYLTIEKENKIITDTNIKCAWVKNLGHSIIDYIDIYIGGQKIDSHLGIWINIWYQLTYKEAQIESYNKLIGNVSDLTDFNNNTKPVYDIYVPMSFWFNKFNGLSFPLIASQYNDLRIDVKLRKFEDVFYIERIYNTTINNNEYNLTAEMIGFIKKNMPNFTLTNTQIINNINLTNLWNSSGYMLYGDIWMDYIFLDSLERKRFAQSGHEYLVEIIQTKTQDYFDLNANLYFICPSKELIWVITHDKYTNNTNGYTECKWYDHSLNKNNTIYNPILTSQLYFNNIARNSQLDGNYYDIYQPQVYHKVSPTRGINLYSFSLEPLQMQPTGTCNFSKLTDVRITMTLDNQCYSYSDVDIYSHDIDIDTNIIIFKEDIYSNLDITVARQMIKMYSSDTDNYKKGMATLDVYDYMANNNEQTILLSKYRQILLKTNVNFYVFNLSLNVLRIIGGYCSLAYASKN</sequence>
<dbReference type="SUPFAM" id="SSF49749">
    <property type="entry name" value="Group II dsDNA viruses VP"/>
    <property type="match status" value="2"/>
</dbReference>
<protein>
    <recommendedName>
        <fullName evidence="4">Major capsid protein N-terminal domain-containing protein</fullName>
    </recommendedName>
</protein>
<dbReference type="InterPro" id="IPR016112">
    <property type="entry name" value="VP_dsDNA_II"/>
</dbReference>
<reference evidence="3" key="1">
    <citation type="journal article" date="2020" name="Nature">
        <title>Giant virus diversity and host interactions through global metagenomics.</title>
        <authorList>
            <person name="Schulz F."/>
            <person name="Roux S."/>
            <person name="Paez-Espino D."/>
            <person name="Jungbluth S."/>
            <person name="Walsh D.A."/>
            <person name="Denef V.J."/>
            <person name="McMahon K.D."/>
            <person name="Konstantinidis K.T."/>
            <person name="Eloe-Fadrosh E.A."/>
            <person name="Kyrpides N.C."/>
            <person name="Woyke T."/>
        </authorList>
    </citation>
    <scope>NUCLEOTIDE SEQUENCE</scope>
    <source>
        <strain evidence="3">GVMAG-M-3300023179-103</strain>
    </source>
</reference>
<dbReference type="InterPro" id="IPR038519">
    <property type="entry name" value="MCP_C_sf"/>
</dbReference>
<feature type="domain" description="Major capsid protein C-terminal" evidence="1">
    <location>
        <begin position="452"/>
        <end position="601"/>
    </location>
</feature>
<evidence type="ECO:0000259" key="2">
    <source>
        <dbReference type="Pfam" id="PF16903"/>
    </source>
</evidence>
<accession>A0A6C0E3S9</accession>
<dbReference type="InterPro" id="IPR031654">
    <property type="entry name" value="Capsid_N"/>
</dbReference>
<feature type="domain" description="Major capsid protein N-terminal" evidence="2">
    <location>
        <begin position="25"/>
        <end position="132"/>
    </location>
</feature>
<dbReference type="GO" id="GO:0005198">
    <property type="term" value="F:structural molecule activity"/>
    <property type="evidence" value="ECO:0007669"/>
    <property type="project" value="InterPro"/>
</dbReference>
<dbReference type="Pfam" id="PF04451">
    <property type="entry name" value="Capsid_NCLDV"/>
    <property type="match status" value="1"/>
</dbReference>
<evidence type="ECO:0000313" key="3">
    <source>
        <dbReference type="EMBL" id="QHT22055.1"/>
    </source>
</evidence>